<keyword evidence="4" id="KW-0697">Rotamase</keyword>
<dbReference type="PANTHER" id="PTHR46674:SF1">
    <property type="entry name" value="INACTIVE PEPTIDYL-PROLYL CIS-TRANS ISOMERASE FKBP6"/>
    <property type="match status" value="1"/>
</dbReference>
<dbReference type="RefSeq" id="XP_013992801.1">
    <property type="nucleotide sequence ID" value="XM_014137326.1"/>
</dbReference>
<dbReference type="InterPro" id="IPR001179">
    <property type="entry name" value="PPIase_FKBP_dom"/>
</dbReference>
<name>A0A1S3LPC7_SALSA</name>
<reference evidence="8 9" key="1">
    <citation type="submission" date="2025-04" db="UniProtKB">
        <authorList>
            <consortium name="RefSeq"/>
        </authorList>
    </citation>
    <scope>IDENTIFICATION</scope>
    <source>
        <tissue evidence="8 9">Muscle</tissue>
    </source>
</reference>
<dbReference type="OrthoDB" id="8116123at2759"/>
<evidence type="ECO:0000256" key="3">
    <source>
        <dbReference type="ARBA" id="ARBA00022803"/>
    </source>
</evidence>
<dbReference type="PANTHER" id="PTHR46674">
    <property type="entry name" value="INACTIVE PEPTIDYL-PROLYL CIS-TRANS ISOMERASE FKBP6"/>
    <property type="match status" value="1"/>
</dbReference>
<dbReference type="GO" id="GO:0007283">
    <property type="term" value="P:spermatogenesis"/>
    <property type="evidence" value="ECO:0007669"/>
    <property type="project" value="TreeGrafter"/>
</dbReference>
<keyword evidence="4" id="KW-0413">Isomerase</keyword>
<dbReference type="SUPFAM" id="SSF54534">
    <property type="entry name" value="FKBP-like"/>
    <property type="match status" value="1"/>
</dbReference>
<dbReference type="PROSITE" id="PS50005">
    <property type="entry name" value="TPR"/>
    <property type="match status" value="1"/>
</dbReference>
<proteinExistence type="inferred from homology"/>
<dbReference type="EC" id="5.2.1.8" evidence="4"/>
<dbReference type="PROSITE" id="PS50059">
    <property type="entry name" value="FKBP_PPIASE"/>
    <property type="match status" value="1"/>
</dbReference>
<dbReference type="InterPro" id="IPR011990">
    <property type="entry name" value="TPR-like_helical_dom_sf"/>
</dbReference>
<evidence type="ECO:0000313" key="9">
    <source>
        <dbReference type="RefSeq" id="XP_013992802.1"/>
    </source>
</evidence>
<dbReference type="Gene3D" id="1.25.40.10">
    <property type="entry name" value="Tetratricopeptide repeat domain"/>
    <property type="match status" value="1"/>
</dbReference>
<dbReference type="GO" id="GO:0034587">
    <property type="term" value="P:piRNA processing"/>
    <property type="evidence" value="ECO:0007669"/>
    <property type="project" value="TreeGrafter"/>
</dbReference>
<feature type="domain" description="PPIase FKBP-type" evidence="6">
    <location>
        <begin position="58"/>
        <end position="147"/>
    </location>
</feature>
<dbReference type="SUPFAM" id="SSF48452">
    <property type="entry name" value="TPR-like"/>
    <property type="match status" value="1"/>
</dbReference>
<feature type="repeat" description="TPR" evidence="5">
    <location>
        <begin position="224"/>
        <end position="257"/>
    </location>
</feature>
<dbReference type="Pfam" id="PF00254">
    <property type="entry name" value="FKBP_C"/>
    <property type="match status" value="1"/>
</dbReference>
<dbReference type="GeneTree" id="ENSGT00940000158514"/>
<evidence type="ECO:0000313" key="7">
    <source>
        <dbReference type="Proteomes" id="UP001652741"/>
    </source>
</evidence>
<dbReference type="Gene3D" id="3.10.50.40">
    <property type="match status" value="1"/>
</dbReference>
<evidence type="ECO:0000256" key="2">
    <source>
        <dbReference type="ARBA" id="ARBA00022737"/>
    </source>
</evidence>
<organism evidence="7 9">
    <name type="scientific">Salmo salar</name>
    <name type="common">Atlantic salmon</name>
    <dbReference type="NCBI Taxonomy" id="8030"/>
    <lineage>
        <taxon>Eukaryota</taxon>
        <taxon>Metazoa</taxon>
        <taxon>Chordata</taxon>
        <taxon>Craniata</taxon>
        <taxon>Vertebrata</taxon>
        <taxon>Euteleostomi</taxon>
        <taxon>Actinopterygii</taxon>
        <taxon>Neopterygii</taxon>
        <taxon>Teleostei</taxon>
        <taxon>Protacanthopterygii</taxon>
        <taxon>Salmoniformes</taxon>
        <taxon>Salmonidae</taxon>
        <taxon>Salmoninae</taxon>
        <taxon>Salmo</taxon>
    </lineage>
</organism>
<dbReference type="OMA" id="RGTKFEF"/>
<dbReference type="RefSeq" id="XP_013992802.1">
    <property type="nucleotide sequence ID" value="XM_014137327.1"/>
</dbReference>
<dbReference type="KEGG" id="sasa:106567715"/>
<gene>
    <name evidence="8 9" type="primary">LOC106567715</name>
</gene>
<evidence type="ECO:0000256" key="5">
    <source>
        <dbReference type="PROSITE-ProRule" id="PRU00339"/>
    </source>
</evidence>
<evidence type="ECO:0000313" key="8">
    <source>
        <dbReference type="RefSeq" id="XP_013992801.1"/>
    </source>
</evidence>
<evidence type="ECO:0000256" key="4">
    <source>
        <dbReference type="PROSITE-ProRule" id="PRU00277"/>
    </source>
</evidence>
<dbReference type="GO" id="GO:0005737">
    <property type="term" value="C:cytoplasm"/>
    <property type="evidence" value="ECO:0007669"/>
    <property type="project" value="TreeGrafter"/>
</dbReference>
<dbReference type="InterPro" id="IPR019734">
    <property type="entry name" value="TPR_rpt"/>
</dbReference>
<protein>
    <recommendedName>
        <fullName evidence="4">peptidylprolyl isomerase</fullName>
        <ecNumber evidence="4">5.2.1.8</ecNumber>
    </recommendedName>
</protein>
<dbReference type="Proteomes" id="UP001652741">
    <property type="component" value="Chromosome ssa13"/>
</dbReference>
<sequence>MSANGLSTRIQQFLDSHALARTPSPFHRLGQQMQDILGDGGILKEVVQPGEGPPVPRDSSVSIHFSGFLEYSDRPFETTSHLKYPRMMKLGRDVTLCGLELGILTMRKGEYSRFLFLPEYAYGAMGCPPLIPPVATVLYEVQVLDFLDSAEVDEFFAMSPEEQNTAPLSMLLNVVDTERSFGNRCFNHSRFEDAKDRYKQAVTLLGNRKAEDEEEKRSILAGQLPIYLNLSLTQLRLDRPLKALEYGHKALKIDPNNTKALFRCGQMFEPEGFLQAYLELFDYEKAQDYLTMAQANKPFDVDINNLLRKLAIHYKDCLDKEKELCSKMFADFVKK</sequence>
<dbReference type="InterPro" id="IPR046357">
    <property type="entry name" value="PPIase_dom_sf"/>
</dbReference>
<keyword evidence="3 5" id="KW-0802">TPR repeat</keyword>
<comment type="similarity">
    <text evidence="1">Belongs to the FKBP6 family.</text>
</comment>
<dbReference type="GO" id="GO:0051879">
    <property type="term" value="F:Hsp90 protein binding"/>
    <property type="evidence" value="ECO:0007669"/>
    <property type="project" value="TreeGrafter"/>
</dbReference>
<evidence type="ECO:0000256" key="1">
    <source>
        <dbReference type="ARBA" id="ARBA00009648"/>
    </source>
</evidence>
<dbReference type="InterPro" id="IPR042282">
    <property type="entry name" value="FKBP6/shu"/>
</dbReference>
<accession>A0A1S3LPC7</accession>
<dbReference type="AlphaFoldDB" id="A0A1S3LPC7"/>
<evidence type="ECO:0000259" key="6">
    <source>
        <dbReference type="PROSITE" id="PS50059"/>
    </source>
</evidence>
<keyword evidence="2" id="KW-0677">Repeat</keyword>
<dbReference type="GO" id="GO:0003755">
    <property type="term" value="F:peptidyl-prolyl cis-trans isomerase activity"/>
    <property type="evidence" value="ECO:0007669"/>
    <property type="project" value="UniProtKB-KW"/>
</dbReference>
<comment type="catalytic activity">
    <reaction evidence="4">
        <text>[protein]-peptidylproline (omega=180) = [protein]-peptidylproline (omega=0)</text>
        <dbReference type="Rhea" id="RHEA:16237"/>
        <dbReference type="Rhea" id="RHEA-COMP:10747"/>
        <dbReference type="Rhea" id="RHEA-COMP:10748"/>
        <dbReference type="ChEBI" id="CHEBI:83833"/>
        <dbReference type="ChEBI" id="CHEBI:83834"/>
        <dbReference type="EC" id="5.2.1.8"/>
    </reaction>
</comment>
<keyword evidence="7" id="KW-1185">Reference proteome</keyword>